<feature type="region of interest" description="Disordered" evidence="3">
    <location>
        <begin position="24"/>
        <end position="44"/>
    </location>
</feature>
<proteinExistence type="inferred from homology"/>
<dbReference type="InterPro" id="IPR028081">
    <property type="entry name" value="Leu-bd"/>
</dbReference>
<dbReference type="Pfam" id="PF13458">
    <property type="entry name" value="Peripla_BP_6"/>
    <property type="match status" value="1"/>
</dbReference>
<organism evidence="6">
    <name type="scientific">Streptomyces sp. NBC_00180</name>
    <dbReference type="NCBI Taxonomy" id="2903632"/>
    <lineage>
        <taxon>Bacteria</taxon>
        <taxon>Bacillati</taxon>
        <taxon>Actinomycetota</taxon>
        <taxon>Actinomycetes</taxon>
        <taxon>Kitasatosporales</taxon>
        <taxon>Streptomycetaceae</taxon>
        <taxon>Streptomyces</taxon>
    </lineage>
</organism>
<dbReference type="Gene3D" id="3.40.50.2300">
    <property type="match status" value="1"/>
</dbReference>
<evidence type="ECO:0000259" key="5">
    <source>
        <dbReference type="Pfam" id="PF13458"/>
    </source>
</evidence>
<evidence type="ECO:0000256" key="1">
    <source>
        <dbReference type="ARBA" id="ARBA00010062"/>
    </source>
</evidence>
<dbReference type="EMBL" id="CP108140">
    <property type="protein sequence ID" value="WTP91544.1"/>
    <property type="molecule type" value="Genomic_DNA"/>
</dbReference>
<feature type="compositionally biased region" description="Polar residues" evidence="3">
    <location>
        <begin position="27"/>
        <end position="44"/>
    </location>
</feature>
<feature type="chain" id="PRO_5043659070" evidence="4">
    <location>
        <begin position="20"/>
        <end position="104"/>
    </location>
</feature>
<dbReference type="InterPro" id="IPR028082">
    <property type="entry name" value="Peripla_BP_I"/>
</dbReference>
<evidence type="ECO:0000313" key="6">
    <source>
        <dbReference type="EMBL" id="WTP91544.1"/>
    </source>
</evidence>
<evidence type="ECO:0000256" key="3">
    <source>
        <dbReference type="SAM" id="MobiDB-lite"/>
    </source>
</evidence>
<protein>
    <submittedName>
        <fullName evidence="6">ABC transporter substrate-binding protein</fullName>
    </submittedName>
</protein>
<dbReference type="PANTHER" id="PTHR47235:SF1">
    <property type="entry name" value="BLR6548 PROTEIN"/>
    <property type="match status" value="1"/>
</dbReference>
<evidence type="ECO:0000256" key="4">
    <source>
        <dbReference type="SAM" id="SignalP"/>
    </source>
</evidence>
<gene>
    <name evidence="6" type="ORF">OG477_42590</name>
</gene>
<dbReference type="SUPFAM" id="SSF53822">
    <property type="entry name" value="Periplasmic binding protein-like I"/>
    <property type="match status" value="1"/>
</dbReference>
<sequence>MARRSWLACALAFLLVAAAACSRPSDESATPGVTDTTVTIGSHQPLTGPVAPGFGRVAPAAKAYFDHVNANGGVHGRKIIFTYRDDAYRPNNTMKVVRRLRLVP</sequence>
<feature type="signal peptide" evidence="4">
    <location>
        <begin position="1"/>
        <end position="19"/>
    </location>
</feature>
<keyword evidence="2 4" id="KW-0732">Signal</keyword>
<dbReference type="AlphaFoldDB" id="A0AAU1IA82"/>
<evidence type="ECO:0000256" key="2">
    <source>
        <dbReference type="ARBA" id="ARBA00022729"/>
    </source>
</evidence>
<dbReference type="PROSITE" id="PS51257">
    <property type="entry name" value="PROKAR_LIPOPROTEIN"/>
    <property type="match status" value="1"/>
</dbReference>
<reference evidence="6" key="1">
    <citation type="submission" date="2022-10" db="EMBL/GenBank/DDBJ databases">
        <title>The complete genomes of actinobacterial strains from the NBC collection.</title>
        <authorList>
            <person name="Joergensen T.S."/>
            <person name="Alvarez Arevalo M."/>
            <person name="Sterndorff E.B."/>
            <person name="Faurdal D."/>
            <person name="Vuksanovic O."/>
            <person name="Mourched A.-S."/>
            <person name="Charusanti P."/>
            <person name="Shaw S."/>
            <person name="Blin K."/>
            <person name="Weber T."/>
        </authorList>
    </citation>
    <scope>NUCLEOTIDE SEQUENCE</scope>
    <source>
        <strain evidence="6">NBC 00180</strain>
    </source>
</reference>
<comment type="similarity">
    <text evidence="1">Belongs to the leucine-binding protein family.</text>
</comment>
<dbReference type="PANTHER" id="PTHR47235">
    <property type="entry name" value="BLR6548 PROTEIN"/>
    <property type="match status" value="1"/>
</dbReference>
<accession>A0AAU1IA82</accession>
<feature type="domain" description="Leucine-binding protein" evidence="5">
    <location>
        <begin position="37"/>
        <end position="100"/>
    </location>
</feature>
<name>A0AAU1IA82_9ACTN</name>